<dbReference type="Gene3D" id="3.30.420.10">
    <property type="entry name" value="Ribonuclease H-like superfamily/Ribonuclease H"/>
    <property type="match status" value="2"/>
</dbReference>
<dbReference type="Pfam" id="PF04857">
    <property type="entry name" value="CAF1"/>
    <property type="match status" value="1"/>
</dbReference>
<accession>A0ABR1BC85</accession>
<evidence type="ECO:0000256" key="1">
    <source>
        <dbReference type="ARBA" id="ARBA00008372"/>
    </source>
</evidence>
<evidence type="ECO:0000256" key="2">
    <source>
        <dbReference type="SAM" id="Phobius"/>
    </source>
</evidence>
<keyword evidence="4" id="KW-1185">Reference proteome</keyword>
<feature type="transmembrane region" description="Helical" evidence="2">
    <location>
        <begin position="500"/>
        <end position="521"/>
    </location>
</feature>
<name>A0ABR1BC85_POLSC</name>
<gene>
    <name evidence="3" type="ORF">RUM44_008359</name>
</gene>
<reference evidence="3 4" key="1">
    <citation type="submission" date="2023-09" db="EMBL/GenBank/DDBJ databases">
        <title>Genomes of two closely related lineages of the louse Polyplax serrata with different host specificities.</title>
        <authorList>
            <person name="Martinu J."/>
            <person name="Tarabai H."/>
            <person name="Stefka J."/>
            <person name="Hypsa V."/>
        </authorList>
    </citation>
    <scope>NUCLEOTIDE SEQUENCE [LARGE SCALE GENOMIC DNA]</scope>
    <source>
        <strain evidence="3">98ZLc_SE</strain>
    </source>
</reference>
<proteinExistence type="inferred from homology"/>
<dbReference type="InterPro" id="IPR006941">
    <property type="entry name" value="RNase_CAF1"/>
</dbReference>
<keyword evidence="2" id="KW-1133">Transmembrane helix</keyword>
<dbReference type="InterPro" id="IPR036397">
    <property type="entry name" value="RNaseH_sf"/>
</dbReference>
<evidence type="ECO:0000313" key="4">
    <source>
        <dbReference type="Proteomes" id="UP001359485"/>
    </source>
</evidence>
<dbReference type="InterPro" id="IPR051181">
    <property type="entry name" value="CAF1_poly(A)_ribonucleases"/>
</dbReference>
<dbReference type="InterPro" id="IPR012337">
    <property type="entry name" value="RNaseH-like_sf"/>
</dbReference>
<dbReference type="EMBL" id="JAWJWF010000002">
    <property type="protein sequence ID" value="KAK6637937.1"/>
    <property type="molecule type" value="Genomic_DNA"/>
</dbReference>
<organism evidence="3 4">
    <name type="scientific">Polyplax serrata</name>
    <name type="common">Common mouse louse</name>
    <dbReference type="NCBI Taxonomy" id="468196"/>
    <lineage>
        <taxon>Eukaryota</taxon>
        <taxon>Metazoa</taxon>
        <taxon>Ecdysozoa</taxon>
        <taxon>Arthropoda</taxon>
        <taxon>Hexapoda</taxon>
        <taxon>Insecta</taxon>
        <taxon>Pterygota</taxon>
        <taxon>Neoptera</taxon>
        <taxon>Paraneoptera</taxon>
        <taxon>Psocodea</taxon>
        <taxon>Troctomorpha</taxon>
        <taxon>Phthiraptera</taxon>
        <taxon>Anoplura</taxon>
        <taxon>Polyplacidae</taxon>
        <taxon>Polyplax</taxon>
    </lineage>
</organism>
<protein>
    <submittedName>
        <fullName evidence="3">Uncharacterized protein</fullName>
    </submittedName>
</protein>
<dbReference type="SUPFAM" id="SSF53098">
    <property type="entry name" value="Ribonuclease H-like"/>
    <property type="match status" value="1"/>
</dbReference>
<dbReference type="Proteomes" id="UP001359485">
    <property type="component" value="Unassembled WGS sequence"/>
</dbReference>
<evidence type="ECO:0000313" key="3">
    <source>
        <dbReference type="EMBL" id="KAK6637937.1"/>
    </source>
</evidence>
<dbReference type="PANTHER" id="PTHR15092:SF22">
    <property type="entry name" value="POLY(A)-SPECIFIC RIBONUCLEASE PNLDC1"/>
    <property type="match status" value="1"/>
</dbReference>
<keyword evidence="2" id="KW-0472">Membrane</keyword>
<comment type="similarity">
    <text evidence="1">Belongs to the CAF1 family.</text>
</comment>
<sequence>MPEITSKNFSENYSQIIDDLQRATFVSLDCEFSGLVVNDYSFFDSPADRYNRIRKNVEHYNVIQLGLSAFRYYAENKEFNCISYTFYLVPPVLYRPTSNIMCNIDSLKFLCKHKFDFNKLLYYGISYLNQKDEENVIKMIDEGSNFVDGCNEYYSKISEWQRGAKVGSELVLPIDEEHENYVTDILHLEIRKNFLDLWTYQDKSNVIKIRKITMSEKEKLKTKNNEEITIKKNIFDSILGFSKVMKKLEKLKKPIVGHNIFMDLIMIYKQFFGPLPMSYKKFKENINKVFPVVYDTKYCCNLLKTYIGKKDVWDKNCLSSLYEFFKHGRGTKMVMFMPCVVSHEDYTNMEFHEAGLDSYCTGFCFIKMAYMFSLWDDNQKIFNNTSVPLSSSWLFQGTKKMKNHINFSRGKTSCIILDSSDPPDIPLVLLIVRAKNNIHLNVTGILNEITKYTAVDFKSLNKYKGLLAVRNKNKVRHILQQFKDRQEFTVDVYNFWMHSYFGKIIVAVAVLTTSTVATVAFQKVIRTIKS</sequence>
<comment type="caution">
    <text evidence="3">The sequence shown here is derived from an EMBL/GenBank/DDBJ whole genome shotgun (WGS) entry which is preliminary data.</text>
</comment>
<keyword evidence="2" id="KW-0812">Transmembrane</keyword>
<dbReference type="PANTHER" id="PTHR15092">
    <property type="entry name" value="POLY A -SPECIFIC RIBONUCLEASE/TARGET OF EGR1, MEMBER 1"/>
    <property type="match status" value="1"/>
</dbReference>